<dbReference type="InterPro" id="IPR045028">
    <property type="entry name" value="DinG/Rad3-like"/>
</dbReference>
<evidence type="ECO:0000256" key="3">
    <source>
        <dbReference type="ARBA" id="ARBA00022840"/>
    </source>
</evidence>
<gene>
    <name evidence="6" type="ordered locus">TREPR_2608</name>
</gene>
<dbReference type="InterPro" id="IPR027417">
    <property type="entry name" value="P-loop_NTPase"/>
</dbReference>
<accession>F5YGH9</accession>
<dbReference type="GO" id="GO:0003678">
    <property type="term" value="F:DNA helicase activity"/>
    <property type="evidence" value="ECO:0007669"/>
    <property type="project" value="TreeGrafter"/>
</dbReference>
<dbReference type="SUPFAM" id="SSF52540">
    <property type="entry name" value="P-loop containing nucleoside triphosphate hydrolases"/>
    <property type="match status" value="1"/>
</dbReference>
<evidence type="ECO:0000259" key="5">
    <source>
        <dbReference type="PROSITE" id="PS51193"/>
    </source>
</evidence>
<name>F5YGH9_TREPZ</name>
<keyword evidence="2 6" id="KW-0378">Hydrolase</keyword>
<keyword evidence="1" id="KW-0547">Nucleotide-binding</keyword>
<dbReference type="eggNOG" id="COG1199">
    <property type="taxonomic scope" value="Bacteria"/>
</dbReference>
<organism evidence="6 7">
    <name type="scientific">Treponema primitia (strain ATCC BAA-887 / DSM 12427 / ZAS-2)</name>
    <dbReference type="NCBI Taxonomy" id="545694"/>
    <lineage>
        <taxon>Bacteria</taxon>
        <taxon>Pseudomonadati</taxon>
        <taxon>Spirochaetota</taxon>
        <taxon>Spirochaetia</taxon>
        <taxon>Spirochaetales</taxon>
        <taxon>Treponemataceae</taxon>
        <taxon>Treponema</taxon>
    </lineage>
</organism>
<proteinExistence type="inferred from homology"/>
<protein>
    <submittedName>
        <fullName evidence="6">Probable ATP-dependent helicase YoaA</fullName>
        <ecNumber evidence="6">3.6.1.-</ecNumber>
    </submittedName>
</protein>
<evidence type="ECO:0000256" key="4">
    <source>
        <dbReference type="ARBA" id="ARBA00038058"/>
    </source>
</evidence>
<dbReference type="RefSeq" id="WP_015707613.1">
    <property type="nucleotide sequence ID" value="NC_015578.1"/>
</dbReference>
<dbReference type="AlphaFoldDB" id="F5YGH9"/>
<dbReference type="PROSITE" id="PS51193">
    <property type="entry name" value="HELICASE_ATP_BIND_2"/>
    <property type="match status" value="1"/>
</dbReference>
<dbReference type="Gene3D" id="3.40.140.10">
    <property type="entry name" value="Cytidine Deaminase, domain 2"/>
    <property type="match status" value="1"/>
</dbReference>
<dbReference type="SMART" id="SM00491">
    <property type="entry name" value="HELICc2"/>
    <property type="match status" value="1"/>
</dbReference>
<dbReference type="InterPro" id="IPR014013">
    <property type="entry name" value="Helic_SF1/SF2_ATP-bd_DinG/Rad3"/>
</dbReference>
<dbReference type="InterPro" id="IPR025657">
    <property type="entry name" value="RadC_JAB"/>
</dbReference>
<dbReference type="PANTHER" id="PTHR11472">
    <property type="entry name" value="DNA REPAIR DEAD HELICASE RAD3/XP-D SUBFAMILY MEMBER"/>
    <property type="match status" value="1"/>
</dbReference>
<dbReference type="STRING" id="545694.TREPR_2608"/>
<dbReference type="InterPro" id="IPR006555">
    <property type="entry name" value="ATP-dep_Helicase_C"/>
</dbReference>
<keyword evidence="3" id="KW-0067">ATP-binding</keyword>
<keyword evidence="6" id="KW-0347">Helicase</keyword>
<evidence type="ECO:0000256" key="1">
    <source>
        <dbReference type="ARBA" id="ARBA00022741"/>
    </source>
</evidence>
<dbReference type="GO" id="GO:0005524">
    <property type="term" value="F:ATP binding"/>
    <property type="evidence" value="ECO:0007669"/>
    <property type="project" value="UniProtKB-KW"/>
</dbReference>
<dbReference type="KEGG" id="tpi:TREPR_2608"/>
<dbReference type="EMBL" id="CP001843">
    <property type="protein sequence ID" value="AEF86604.1"/>
    <property type="molecule type" value="Genomic_DNA"/>
</dbReference>
<evidence type="ECO:0000313" key="6">
    <source>
        <dbReference type="EMBL" id="AEF86604.1"/>
    </source>
</evidence>
<evidence type="ECO:0000256" key="2">
    <source>
        <dbReference type="ARBA" id="ARBA00022801"/>
    </source>
</evidence>
<dbReference type="Gene3D" id="3.40.50.300">
    <property type="entry name" value="P-loop containing nucleotide triphosphate hydrolases"/>
    <property type="match status" value="2"/>
</dbReference>
<dbReference type="GO" id="GO:0016818">
    <property type="term" value="F:hydrolase activity, acting on acid anhydrides, in phosphorus-containing anhydrides"/>
    <property type="evidence" value="ECO:0007669"/>
    <property type="project" value="InterPro"/>
</dbReference>
<dbReference type="OrthoDB" id="9803913at2"/>
<dbReference type="EC" id="3.6.1.-" evidence="6"/>
<evidence type="ECO:0000313" key="7">
    <source>
        <dbReference type="Proteomes" id="UP000009223"/>
    </source>
</evidence>
<dbReference type="PANTHER" id="PTHR11472:SF34">
    <property type="entry name" value="REGULATOR OF TELOMERE ELONGATION HELICASE 1"/>
    <property type="match status" value="1"/>
</dbReference>
<dbReference type="Proteomes" id="UP000009223">
    <property type="component" value="Chromosome"/>
</dbReference>
<comment type="similarity">
    <text evidence="4">Belongs to the helicase family. DinG subfamily.</text>
</comment>
<dbReference type="GO" id="GO:0003676">
    <property type="term" value="F:nucleic acid binding"/>
    <property type="evidence" value="ECO:0007669"/>
    <property type="project" value="InterPro"/>
</dbReference>
<reference evidence="7" key="1">
    <citation type="submission" date="2009-12" db="EMBL/GenBank/DDBJ databases">
        <title>Complete sequence of Treponema primitia strain ZAS-2.</title>
        <authorList>
            <person name="Tetu S.G."/>
            <person name="Matson E."/>
            <person name="Ren Q."/>
            <person name="Seshadri R."/>
            <person name="Elbourne L."/>
            <person name="Hassan K.A."/>
            <person name="Durkin A."/>
            <person name="Radune D."/>
            <person name="Mohamoud Y."/>
            <person name="Shay R."/>
            <person name="Jin S."/>
            <person name="Zhang X."/>
            <person name="Lucey K."/>
            <person name="Ballor N.R."/>
            <person name="Ottesen E."/>
            <person name="Rosenthal R."/>
            <person name="Allen A."/>
            <person name="Leadbetter J.R."/>
            <person name="Paulsen I.T."/>
        </authorList>
    </citation>
    <scope>NUCLEOTIDE SEQUENCE [LARGE SCALE GENOMIC DNA]</scope>
    <source>
        <strain evidence="7">ATCC BAA-887 / DSM 12427 / ZAS-2</strain>
    </source>
</reference>
<reference evidence="6 7" key="2">
    <citation type="journal article" date="2011" name="ISME J.">
        <title>RNA-seq reveals cooperative metabolic interactions between two termite-gut spirochete species in co-culture.</title>
        <authorList>
            <person name="Rosenthal A.Z."/>
            <person name="Matson E.G."/>
            <person name="Eldar A."/>
            <person name="Leadbetter J.R."/>
        </authorList>
    </citation>
    <scope>NUCLEOTIDE SEQUENCE [LARGE SCALE GENOMIC DNA]</scope>
    <source>
        <strain evidence="7">ATCC BAA-887 / DSM 12427 / ZAS-2</strain>
    </source>
</reference>
<dbReference type="GO" id="GO:0006139">
    <property type="term" value="P:nucleobase-containing compound metabolic process"/>
    <property type="evidence" value="ECO:0007669"/>
    <property type="project" value="InterPro"/>
</dbReference>
<dbReference type="Pfam" id="PF13307">
    <property type="entry name" value="Helicase_C_2"/>
    <property type="match status" value="1"/>
</dbReference>
<dbReference type="Pfam" id="PF04002">
    <property type="entry name" value="RadC"/>
    <property type="match status" value="1"/>
</dbReference>
<feature type="domain" description="Helicase ATP-binding" evidence="5">
    <location>
        <begin position="148"/>
        <end position="423"/>
    </location>
</feature>
<dbReference type="HOGENOM" id="CLU_012117_2_0_12"/>
<keyword evidence="7" id="KW-1185">Reference proteome</keyword>
<sequence length="837" mass="92903">MQASKRFSAQCIEQLRSEIEDSRGNEVFALGYLDDQGLVTRLDIRARGNEGSVLALQDWSEVDTPELPDAEDLSHPADVLIHNHPNGLLTPSDEDMTIAGRAAEAGTGCYIVDNRVSKVYVVAEPTRRRKRVLLDGDAICASLEPGGAIARRLESYESRPSQLGLMRLITRGFNEDAIIAAEAGTGVGKSFAYLLPAMDYALANEERIVISTATINLQQQLYEKDIPLVSGAMNKKIKAVLIKGRGNYLCRRRLDDALREMELFDDEKENLEAIAAWGETTASGSRSDLSFLPLDTLWSRVCSEADLCMGLRCPERERCFVLALRKEAADARILVVNHHLLFADLAARSEGAGYDSTVVLPPYTRVIMDEAHTMEGAATSFFSEDFSRLGVYRQLNRLYRRRRARTLGLLLRLAVLSRQEDKLDDGAEMVQFVRDAADALDEAALGLCSKEGSFRLTPADGKIIASALFPPLQDLRKKLSSLALLIRDMLETVPEDSADDPAVWEIKSIARRLESIASVCTSFIEYRERPTEVLWIERHWGRGGFGRAGAEAQNWAVLTVTPIDVAPSLQEALFAPNKTVVCVSATLTITDSFNYWMNRSGLNLTDKEVLTGQFPSPFPYARAVLLGTPSDAPLPNDPSYRSFVDMAAAKLAEAAGGSALILFTSYESLKSAFAAAAPRLEELGIRCLKQGDDDRGRLLRTFLDDRSSVLFATDSFWEGVDAPGDTLRLVILCRLPFRTPNEPVFQARCEALERKGGSSFMELSLPEAVMKFKQGFGRLMRRSSDHGVVAVLDGRLLHKRYGEHFLRSLPETRRSFGEFNSLLQEMERFLFSGHYNQ</sequence>